<keyword evidence="1" id="KW-1133">Transmembrane helix</keyword>
<comment type="caution">
    <text evidence="2">The sequence shown here is derived from an EMBL/GenBank/DDBJ whole genome shotgun (WGS) entry which is preliminary data.</text>
</comment>
<dbReference type="EMBL" id="RQGM01000042">
    <property type="protein sequence ID" value="TGL84335.1"/>
    <property type="molecule type" value="Genomic_DNA"/>
</dbReference>
<dbReference type="AlphaFoldDB" id="A0A5F2APC6"/>
<protein>
    <submittedName>
        <fullName evidence="2">Uncharacterized protein</fullName>
    </submittedName>
</protein>
<keyword evidence="1" id="KW-0812">Transmembrane</keyword>
<dbReference type="RefSeq" id="WP_135571048.1">
    <property type="nucleotide sequence ID" value="NZ_JACCKC010000012.1"/>
</dbReference>
<evidence type="ECO:0000313" key="2">
    <source>
        <dbReference type="EMBL" id="TGL84335.1"/>
    </source>
</evidence>
<organism evidence="2 3">
    <name type="scientific">Leptospira yasudae</name>
    <dbReference type="NCBI Taxonomy" id="2202201"/>
    <lineage>
        <taxon>Bacteria</taxon>
        <taxon>Pseudomonadati</taxon>
        <taxon>Spirochaetota</taxon>
        <taxon>Spirochaetia</taxon>
        <taxon>Leptospirales</taxon>
        <taxon>Leptospiraceae</taxon>
        <taxon>Leptospira</taxon>
    </lineage>
</organism>
<name>A0A5F2APC6_9LEPT</name>
<sequence>MKNNNASPMKGEILKRKKDQDWVKNISSNVIRRDKRETRNKRMVGASLVLFLGLSVYAGFWFQDTDLDPRDHDLLSIGVFEELENALDK</sequence>
<evidence type="ECO:0000256" key="1">
    <source>
        <dbReference type="SAM" id="Phobius"/>
    </source>
</evidence>
<dbReference type="Proteomes" id="UP000297613">
    <property type="component" value="Unassembled WGS sequence"/>
</dbReference>
<feature type="transmembrane region" description="Helical" evidence="1">
    <location>
        <begin position="43"/>
        <end position="62"/>
    </location>
</feature>
<keyword evidence="1" id="KW-0472">Membrane</keyword>
<evidence type="ECO:0000313" key="3">
    <source>
        <dbReference type="Proteomes" id="UP000297613"/>
    </source>
</evidence>
<proteinExistence type="predicted"/>
<gene>
    <name evidence="2" type="ORF">EHQ83_11665</name>
</gene>
<accession>A0A5F2APC6</accession>
<reference evidence="2 3" key="1">
    <citation type="journal article" date="2019" name="PLoS Negl. Trop. Dis.">
        <title>Revisiting the worldwide diversity of Leptospira species in the environment.</title>
        <authorList>
            <person name="Vincent A.T."/>
            <person name="Schiettekatte O."/>
            <person name="Bourhy P."/>
            <person name="Veyrier F.J."/>
            <person name="Picardeau M."/>
        </authorList>
    </citation>
    <scope>NUCLEOTIDE SEQUENCE [LARGE SCALE GENOMIC DNA]</scope>
    <source>
        <strain evidence="2 3">201702445</strain>
    </source>
</reference>